<dbReference type="PROSITE" id="PS00086">
    <property type="entry name" value="CYTOCHROME_P450"/>
    <property type="match status" value="1"/>
</dbReference>
<dbReference type="RefSeq" id="XP_033423804.1">
    <property type="nucleotide sequence ID" value="XM_033573252.1"/>
</dbReference>
<dbReference type="SUPFAM" id="SSF48264">
    <property type="entry name" value="Cytochrome P450"/>
    <property type="match status" value="1"/>
</dbReference>
<dbReference type="InterPro" id="IPR001128">
    <property type="entry name" value="Cyt_P450"/>
</dbReference>
<evidence type="ECO:0000256" key="6">
    <source>
        <dbReference type="ARBA" id="ARBA00023004"/>
    </source>
</evidence>
<keyword evidence="4 8" id="KW-0479">Metal-binding</keyword>
<dbReference type="GO" id="GO:0004497">
    <property type="term" value="F:monooxygenase activity"/>
    <property type="evidence" value="ECO:0007669"/>
    <property type="project" value="UniProtKB-KW"/>
</dbReference>
<dbReference type="InterPro" id="IPR002401">
    <property type="entry name" value="Cyt_P450_E_grp-I"/>
</dbReference>
<evidence type="ECO:0000256" key="7">
    <source>
        <dbReference type="ARBA" id="ARBA00023033"/>
    </source>
</evidence>
<evidence type="ECO:0000256" key="2">
    <source>
        <dbReference type="ARBA" id="ARBA00010617"/>
    </source>
</evidence>
<accession>A0A5M9MHF9</accession>
<dbReference type="GO" id="GO:0016705">
    <property type="term" value="F:oxidoreductase activity, acting on paired donors, with incorporation or reduction of molecular oxygen"/>
    <property type="evidence" value="ECO:0007669"/>
    <property type="project" value="InterPro"/>
</dbReference>
<feature type="binding site" description="axial binding residue" evidence="8">
    <location>
        <position position="447"/>
    </location>
    <ligand>
        <name>heme</name>
        <dbReference type="ChEBI" id="CHEBI:30413"/>
    </ligand>
    <ligandPart>
        <name>Fe</name>
        <dbReference type="ChEBI" id="CHEBI:18248"/>
    </ligandPart>
</feature>
<evidence type="ECO:0000256" key="1">
    <source>
        <dbReference type="ARBA" id="ARBA00001971"/>
    </source>
</evidence>
<dbReference type="CDD" id="cd11058">
    <property type="entry name" value="CYP60B-like"/>
    <property type="match status" value="1"/>
</dbReference>
<dbReference type="OrthoDB" id="1470350at2759"/>
<keyword evidence="3 8" id="KW-0349">Heme</keyword>
<dbReference type="VEuPathDB" id="FungiDB:EYZ11_003565"/>
<comment type="cofactor">
    <cofactor evidence="1 8">
        <name>heme</name>
        <dbReference type="ChEBI" id="CHEBI:30413"/>
    </cofactor>
</comment>
<dbReference type="InterPro" id="IPR036396">
    <property type="entry name" value="Cyt_P450_sf"/>
</dbReference>
<dbReference type="AlphaFoldDB" id="A0A5M9MHF9"/>
<keyword evidence="5 9" id="KW-0560">Oxidoreductase</keyword>
<organism evidence="10 11">
    <name type="scientific">Aspergillus tanneri</name>
    <dbReference type="NCBI Taxonomy" id="1220188"/>
    <lineage>
        <taxon>Eukaryota</taxon>
        <taxon>Fungi</taxon>
        <taxon>Dikarya</taxon>
        <taxon>Ascomycota</taxon>
        <taxon>Pezizomycotina</taxon>
        <taxon>Eurotiomycetes</taxon>
        <taxon>Eurotiomycetidae</taxon>
        <taxon>Eurotiales</taxon>
        <taxon>Aspergillaceae</taxon>
        <taxon>Aspergillus</taxon>
        <taxon>Aspergillus subgen. Circumdati</taxon>
    </lineage>
</organism>
<evidence type="ECO:0000313" key="11">
    <source>
        <dbReference type="Proteomes" id="UP000324241"/>
    </source>
</evidence>
<evidence type="ECO:0000256" key="8">
    <source>
        <dbReference type="PIRSR" id="PIRSR602401-1"/>
    </source>
</evidence>
<dbReference type="InterPro" id="IPR017972">
    <property type="entry name" value="Cyt_P450_CS"/>
</dbReference>
<evidence type="ECO:0000256" key="5">
    <source>
        <dbReference type="ARBA" id="ARBA00023002"/>
    </source>
</evidence>
<dbReference type="PANTHER" id="PTHR24305:SF29">
    <property type="entry name" value="BENZOATE-PARA-HYDROXYLASE"/>
    <property type="match status" value="1"/>
</dbReference>
<dbReference type="Pfam" id="PF00067">
    <property type="entry name" value="p450"/>
    <property type="match status" value="1"/>
</dbReference>
<evidence type="ECO:0000313" key="10">
    <source>
        <dbReference type="EMBL" id="KAA8644443.1"/>
    </source>
</evidence>
<dbReference type="PRINTS" id="PR00385">
    <property type="entry name" value="P450"/>
</dbReference>
<dbReference type="EMBL" id="QUQM01000006">
    <property type="protein sequence ID" value="KAA8644443.1"/>
    <property type="molecule type" value="Genomic_DNA"/>
</dbReference>
<comment type="caution">
    <text evidence="10">The sequence shown here is derived from an EMBL/GenBank/DDBJ whole genome shotgun (WGS) entry which is preliminary data.</text>
</comment>
<dbReference type="GO" id="GO:0020037">
    <property type="term" value="F:heme binding"/>
    <property type="evidence" value="ECO:0007669"/>
    <property type="project" value="InterPro"/>
</dbReference>
<dbReference type="InterPro" id="IPR050121">
    <property type="entry name" value="Cytochrome_P450_monoxygenase"/>
</dbReference>
<dbReference type="Proteomes" id="UP000324241">
    <property type="component" value="Unassembled WGS sequence"/>
</dbReference>
<dbReference type="Gene3D" id="1.10.630.10">
    <property type="entry name" value="Cytochrome P450"/>
    <property type="match status" value="1"/>
</dbReference>
<evidence type="ECO:0000256" key="4">
    <source>
        <dbReference type="ARBA" id="ARBA00022723"/>
    </source>
</evidence>
<dbReference type="GeneID" id="54331349"/>
<dbReference type="GO" id="GO:0005506">
    <property type="term" value="F:iron ion binding"/>
    <property type="evidence" value="ECO:0007669"/>
    <property type="project" value="InterPro"/>
</dbReference>
<dbReference type="PANTHER" id="PTHR24305">
    <property type="entry name" value="CYTOCHROME P450"/>
    <property type="match status" value="1"/>
</dbReference>
<evidence type="ECO:0000256" key="9">
    <source>
        <dbReference type="RuleBase" id="RU000461"/>
    </source>
</evidence>
<name>A0A5M9MHF9_9EURO</name>
<dbReference type="PRINTS" id="PR00463">
    <property type="entry name" value="EP450I"/>
</dbReference>
<keyword evidence="6 8" id="KW-0408">Iron</keyword>
<sequence length="501" mass="56633">MDRIFLGREVPSILCRPALVLGLVLVILCLLLARGIYNVYFHPLRAYPGPRLWAATHLVWTYYRVTGQLVWKSIELHEKYGSVVRVAPNHLSYTTETAWKTIYGRRAVEMEKNCQAGFSRPPIKDAHAILSADKSNHARLRRILAPALSEKAIRENDGIVLKYVNLLVDRLRARCGQSFLDLNKYFECTTLDLIADLICGQPDGCLRKEDGGVWLDILRNVIQSQVWMQALETYGLARWSSYLLPKARANATIENGKIIGAKIQTRMTNQPHHRDMMSYILSEKNAMSPLEMRLNAATIIGAGTGTTATWLSTTFHSLTMNRDAYQCLAKEVRSAFASDVDITSDRVAQLPYLNAVLQESLRIHSPSPSATGRFVPSGGEVIDGRFVPEGTTVGVHQHAAYHCRSNFHRSNEFCPERWLPQARESKSPFAKDQLGVVNPFSYGPRTCLGIRLTTAETRLILAKLFWHFDFEISPLSLDWKDSQKGTVSWHRTPLLCRIKQR</sequence>
<comment type="similarity">
    <text evidence="2 9">Belongs to the cytochrome P450 family.</text>
</comment>
<reference evidence="10 11" key="1">
    <citation type="submission" date="2019-08" db="EMBL/GenBank/DDBJ databases">
        <title>The genome sequence of a newly discovered highly antifungal drug resistant Aspergillus species, Aspergillus tanneri NIH 1004.</title>
        <authorList>
            <person name="Mounaud S."/>
            <person name="Singh I."/>
            <person name="Joardar V."/>
            <person name="Pakala S."/>
            <person name="Pakala S."/>
            <person name="Venepally P."/>
            <person name="Chung J.K."/>
            <person name="Losada L."/>
            <person name="Nierman W.C."/>
        </authorList>
    </citation>
    <scope>NUCLEOTIDE SEQUENCE [LARGE SCALE GENOMIC DNA]</scope>
    <source>
        <strain evidence="10 11">NIH1004</strain>
    </source>
</reference>
<proteinExistence type="inferred from homology"/>
<protein>
    <submittedName>
        <fullName evidence="10">Uncharacterized protein</fullName>
    </submittedName>
</protein>
<gene>
    <name evidence="10" type="ORF">ATNIH1004_008647</name>
</gene>
<keyword evidence="7 9" id="KW-0503">Monooxygenase</keyword>
<evidence type="ECO:0000256" key="3">
    <source>
        <dbReference type="ARBA" id="ARBA00022617"/>
    </source>
</evidence>